<dbReference type="PANTHER" id="PTHR46178:SF8">
    <property type="entry name" value="SEVEN TM RECEPTOR"/>
    <property type="match status" value="1"/>
</dbReference>
<dbReference type="KEGG" id="cbr:CBG_11555"/>
<feature type="transmembrane region" description="Helical" evidence="2">
    <location>
        <begin position="202"/>
        <end position="226"/>
    </location>
</feature>
<evidence type="ECO:0000313" key="5">
    <source>
        <dbReference type="WormBase" id="CBG11555"/>
    </source>
</evidence>
<keyword evidence="2" id="KW-0812">Transmembrane</keyword>
<organism evidence="3 4">
    <name type="scientific">Caenorhabditis briggsae</name>
    <dbReference type="NCBI Taxonomy" id="6238"/>
    <lineage>
        <taxon>Eukaryota</taxon>
        <taxon>Metazoa</taxon>
        <taxon>Ecdysozoa</taxon>
        <taxon>Nematoda</taxon>
        <taxon>Chromadorea</taxon>
        <taxon>Rhabditida</taxon>
        <taxon>Rhabditina</taxon>
        <taxon>Rhabditomorpha</taxon>
        <taxon>Rhabditoidea</taxon>
        <taxon>Rhabditidae</taxon>
        <taxon>Peloderinae</taxon>
        <taxon>Caenorhabditis</taxon>
    </lineage>
</organism>
<sequence>MSNVTVLPFIAEIFSRVGFVCTCLFNAILIYLTAFKTERITGAYKYLIILFSLICISFSCLEVLAHPYLHNYNGGFIYFSLNDYLGASNELLKFFIEAYSGAYASIMCMVAVQFVFRFATLMNRKTLLSSFSGFNFVIWILYPLFFCITFGMMVHYCAQPEPFSDDYMKKELFRVYNLEIEKTARFIVIAYNANGSVRWFNLVFLFGAMIILGFQYAVIIFCGIQMQRKMKKELKNFSLPNRKLQQQFFKALVVQITLPTVLFHLPALPVLFSPFFDVKFTFQTGFIYAVFSLYPPIETVAFMLIVSEYSNIFKKSINRRPSAPDKRKISETEESEENMKKKKHPKLKRKWQAEEEFLGLQLLPSNVMRTIVEKMSVEEHANFRKVCYYAHDEVESYWRSQRSISISQLMIWFPKLSESKWKLTSLSGILDELSAVFYLFKPGNLRKLSLCRVASINMNSLVKCIELSTGMSASKFLENVEELDLRGCFLSREHIKMIDELFPNLKALILHQNAIMPERNIKLPYKKQNEITHYVKMSSDPKHVEYGNVPEADKNVVAFLSQNLPDVRHIYIDLDA</sequence>
<feature type="transmembrane region" description="Helical" evidence="2">
    <location>
        <begin position="285"/>
        <end position="306"/>
    </location>
</feature>
<dbReference type="CTD" id="8579687"/>
<name>A8XDH2_CAEBR</name>
<reference evidence="3 4" key="1">
    <citation type="journal article" date="2003" name="PLoS Biol.">
        <title>The genome sequence of Caenorhabditis briggsae: a platform for comparative genomics.</title>
        <authorList>
            <person name="Stein L.D."/>
            <person name="Bao Z."/>
            <person name="Blasiar D."/>
            <person name="Blumenthal T."/>
            <person name="Brent M.R."/>
            <person name="Chen N."/>
            <person name="Chinwalla A."/>
            <person name="Clarke L."/>
            <person name="Clee C."/>
            <person name="Coghlan A."/>
            <person name="Coulson A."/>
            <person name="D'Eustachio P."/>
            <person name="Fitch D.H."/>
            <person name="Fulton L.A."/>
            <person name="Fulton R.E."/>
            <person name="Griffiths-Jones S."/>
            <person name="Harris T.W."/>
            <person name="Hillier L.W."/>
            <person name="Kamath R."/>
            <person name="Kuwabara P.E."/>
            <person name="Mardis E.R."/>
            <person name="Marra M.A."/>
            <person name="Miner T.L."/>
            <person name="Minx P."/>
            <person name="Mullikin J.C."/>
            <person name="Plumb R.W."/>
            <person name="Rogers J."/>
            <person name="Schein J.E."/>
            <person name="Sohrmann M."/>
            <person name="Spieth J."/>
            <person name="Stajich J.E."/>
            <person name="Wei C."/>
            <person name="Willey D."/>
            <person name="Wilson R.K."/>
            <person name="Durbin R."/>
            <person name="Waterston R.H."/>
        </authorList>
    </citation>
    <scope>NUCLEOTIDE SEQUENCE [LARGE SCALE GENOMIC DNA]</scope>
    <source>
        <strain evidence="3 4">AF16</strain>
    </source>
</reference>
<proteinExistence type="predicted"/>
<dbReference type="PANTHER" id="PTHR46178">
    <property type="entry name" value="SEVEN TM RECEPTOR"/>
    <property type="match status" value="1"/>
</dbReference>
<keyword evidence="2" id="KW-1133">Transmembrane helix</keyword>
<accession>A8XDH2</accession>
<dbReference type="eggNOG" id="ENOG502TGWK">
    <property type="taxonomic scope" value="Eukaryota"/>
</dbReference>
<gene>
    <name evidence="5" type="primary">str-38</name>
    <name evidence="3" type="synonym">Cbr-str-38</name>
    <name evidence="5" type="ORF">CBG11555</name>
    <name evidence="3" type="ORF">CBG_11555</name>
</gene>
<evidence type="ECO:0000313" key="4">
    <source>
        <dbReference type="Proteomes" id="UP000008549"/>
    </source>
</evidence>
<feature type="transmembrane region" description="Helical" evidence="2">
    <location>
        <begin position="46"/>
        <end position="69"/>
    </location>
</feature>
<keyword evidence="2" id="KW-0472">Membrane</keyword>
<evidence type="ECO:0000313" key="3">
    <source>
        <dbReference type="EMBL" id="CAP30691.1"/>
    </source>
</evidence>
<feature type="transmembrane region" description="Helical" evidence="2">
    <location>
        <begin position="136"/>
        <end position="156"/>
    </location>
</feature>
<dbReference type="SUPFAM" id="SSF52047">
    <property type="entry name" value="RNI-like"/>
    <property type="match status" value="1"/>
</dbReference>
<dbReference type="SUPFAM" id="SSF81321">
    <property type="entry name" value="Family A G protein-coupled receptor-like"/>
    <property type="match status" value="1"/>
</dbReference>
<dbReference type="InParanoid" id="A8XDH2"/>
<dbReference type="FunCoup" id="A8XDH2">
    <property type="interactions" value="8"/>
</dbReference>
<feature type="transmembrane region" description="Helical" evidence="2">
    <location>
        <begin position="13"/>
        <end position="34"/>
    </location>
</feature>
<dbReference type="WormBase" id="CBG11555">
    <property type="protein sequence ID" value="CBP47979"/>
    <property type="gene ID" value="WBGene00032659"/>
    <property type="gene designation" value="Cbr-str-38"/>
</dbReference>
<dbReference type="GeneID" id="8579687"/>
<dbReference type="InterPro" id="IPR019428">
    <property type="entry name" value="7TM_GPCR_serpentine_rcpt_Str"/>
</dbReference>
<feature type="compositionally biased region" description="Basic and acidic residues" evidence="1">
    <location>
        <begin position="322"/>
        <end position="331"/>
    </location>
</feature>
<reference evidence="3 4" key="2">
    <citation type="journal article" date="2011" name="PLoS Genet.">
        <title>Caenorhabditis briggsae recombinant inbred line genotypes reveal inter-strain incompatibility and the evolution of recombination.</title>
        <authorList>
            <person name="Ross J.A."/>
            <person name="Koboldt D.C."/>
            <person name="Staisch J.E."/>
            <person name="Chamberlin H.M."/>
            <person name="Gupta B.P."/>
            <person name="Miller R.D."/>
            <person name="Baird S.E."/>
            <person name="Haag E.S."/>
        </authorList>
    </citation>
    <scope>NUCLEOTIDE SEQUENCE [LARGE SCALE GENOMIC DNA]</scope>
    <source>
        <strain evidence="3 4">AF16</strain>
    </source>
</reference>
<dbReference type="AlphaFoldDB" id="A8XDH2"/>
<feature type="transmembrane region" description="Helical" evidence="2">
    <location>
        <begin position="247"/>
        <end position="265"/>
    </location>
</feature>
<feature type="transmembrane region" description="Helical" evidence="2">
    <location>
        <begin position="94"/>
        <end position="116"/>
    </location>
</feature>
<feature type="region of interest" description="Disordered" evidence="1">
    <location>
        <begin position="319"/>
        <end position="345"/>
    </location>
</feature>
<protein>
    <submittedName>
        <fullName evidence="3">Protein CBR-STR-38</fullName>
    </submittedName>
</protein>
<dbReference type="HOGENOM" id="CLU_473464_0_0_1"/>
<dbReference type="RefSeq" id="XP_002637691.1">
    <property type="nucleotide sequence ID" value="XM_002637645.1"/>
</dbReference>
<evidence type="ECO:0000256" key="1">
    <source>
        <dbReference type="SAM" id="MobiDB-lite"/>
    </source>
</evidence>
<dbReference type="Proteomes" id="UP000008549">
    <property type="component" value="Unassembled WGS sequence"/>
</dbReference>
<dbReference type="EMBL" id="HE600985">
    <property type="protein sequence ID" value="CAP30691.1"/>
    <property type="molecule type" value="Genomic_DNA"/>
</dbReference>
<evidence type="ECO:0000256" key="2">
    <source>
        <dbReference type="SAM" id="Phobius"/>
    </source>
</evidence>
<keyword evidence="4" id="KW-1185">Reference proteome</keyword>
<dbReference type="Pfam" id="PF10326">
    <property type="entry name" value="7TM_GPCR_Str"/>
    <property type="match status" value="1"/>
</dbReference>